<dbReference type="Proteomes" id="UP000002791">
    <property type="component" value="Chromosome"/>
</dbReference>
<feature type="region of interest" description="Disordered" evidence="1">
    <location>
        <begin position="213"/>
        <end position="234"/>
    </location>
</feature>
<proteinExistence type="predicted"/>
<evidence type="ECO:0000313" key="3">
    <source>
        <dbReference type="Proteomes" id="UP000002791"/>
    </source>
</evidence>
<feature type="region of interest" description="Disordered" evidence="1">
    <location>
        <begin position="1"/>
        <end position="177"/>
    </location>
</feature>
<dbReference type="HOGENOM" id="CLU_521647_0_0_11"/>
<dbReference type="STRING" id="882082.SaccyDRAFT_2193"/>
<keyword evidence="3" id="KW-1185">Reference proteome</keyword>
<evidence type="ECO:0008006" key="4">
    <source>
        <dbReference type="Google" id="ProtNLM"/>
    </source>
</evidence>
<protein>
    <recommendedName>
        <fullName evidence="4">Glycine zipper domain-containing protein</fullName>
    </recommendedName>
</protein>
<sequence length="522" mass="52729">MSTPSGESSSLTSEGENAGGQPTPSTPEPKSSQDAPDAGAQASEEPPAAEENPAESPVPDAPTGEGADTAAEPTPPPAPPDDGEPPSAEPAPEGGAPAPSGEPGAAGEAAGGTEPGSGSDSATPPGDTGKPGTEGDTTSPGQETATEGDRRSAGSSPDAERPKPDEEPVPGLVPGAEIVPAGDEFKTAVQAQAPAISTPASILEDLGQQWRDTGADAEAAQAEGTGGMDTVTRSWDDPALDEVRRRTAPLLGETTAVRDSARAMDEQVRRAGEQARAASEEMERNIERQAPGYYLATMTLPPGEREVAARSIIDITAAENRDIAGQAADNITNDPGWQRVETPPVSEGPTPQVLAQADILANSTAGVGGWKAAQYLEGRADFWSRVAELSSEYAADNPGNAAHRLNEIRGATDARWYSHLGKVADNVGKFGGPALGAPLAYLGYKNDIESGESFEQAAWSNGTGWAAGALTGIAIGTTVGGPVGAILGALGGAAVGSLTSGAVDSYFETGTFSPADDDLPQA</sequence>
<name>H5XNL7_9PSEU</name>
<feature type="compositionally biased region" description="Polar residues" evidence="1">
    <location>
        <begin position="135"/>
        <end position="145"/>
    </location>
</feature>
<dbReference type="AlphaFoldDB" id="H5XNL7"/>
<feature type="compositionally biased region" description="Basic and acidic residues" evidence="1">
    <location>
        <begin position="147"/>
        <end position="166"/>
    </location>
</feature>
<reference evidence="2 3" key="1">
    <citation type="submission" date="2011-11" db="EMBL/GenBank/DDBJ databases">
        <title>The Noncontiguous Finished sequence of Saccharomonospora cyanea NA-134.</title>
        <authorList>
            <consortium name="US DOE Joint Genome Institute"/>
            <person name="Lucas S."/>
            <person name="Han J."/>
            <person name="Lapidus A."/>
            <person name="Cheng J.-F."/>
            <person name="Goodwin L."/>
            <person name="Pitluck S."/>
            <person name="Peters L."/>
            <person name="Ovchinnikova G."/>
            <person name="Lu M."/>
            <person name="Detter J.C."/>
            <person name="Han C."/>
            <person name="Tapia R."/>
            <person name="Land M."/>
            <person name="Hauser L."/>
            <person name="Kyrpides N."/>
            <person name="Ivanova N."/>
            <person name="Pagani I."/>
            <person name="Brambilla E.-M."/>
            <person name="Klenk H.-P."/>
            <person name="Woyke T."/>
        </authorList>
    </citation>
    <scope>NUCLEOTIDE SEQUENCE [LARGE SCALE GENOMIC DNA]</scope>
    <source>
        <strain evidence="2 3">NA-134</strain>
    </source>
</reference>
<organism evidence="2 3">
    <name type="scientific">Saccharomonospora cyanea NA-134</name>
    <dbReference type="NCBI Taxonomy" id="882082"/>
    <lineage>
        <taxon>Bacteria</taxon>
        <taxon>Bacillati</taxon>
        <taxon>Actinomycetota</taxon>
        <taxon>Actinomycetes</taxon>
        <taxon>Pseudonocardiales</taxon>
        <taxon>Pseudonocardiaceae</taxon>
        <taxon>Saccharomonospora</taxon>
    </lineage>
</organism>
<gene>
    <name evidence="2" type="ORF">SaccyDRAFT_2193</name>
</gene>
<feature type="compositionally biased region" description="Polar residues" evidence="1">
    <location>
        <begin position="20"/>
        <end position="34"/>
    </location>
</feature>
<feature type="compositionally biased region" description="Low complexity" evidence="1">
    <location>
        <begin position="40"/>
        <end position="58"/>
    </location>
</feature>
<dbReference type="EMBL" id="CM001440">
    <property type="protein sequence ID" value="EHR61078.1"/>
    <property type="molecule type" value="Genomic_DNA"/>
</dbReference>
<feature type="compositionally biased region" description="Low complexity" evidence="1">
    <location>
        <begin position="90"/>
        <end position="108"/>
    </location>
</feature>
<feature type="compositionally biased region" description="Low complexity" evidence="1">
    <location>
        <begin position="1"/>
        <end position="16"/>
    </location>
</feature>
<evidence type="ECO:0000313" key="2">
    <source>
        <dbReference type="EMBL" id="EHR61078.1"/>
    </source>
</evidence>
<accession>H5XNL7</accession>
<evidence type="ECO:0000256" key="1">
    <source>
        <dbReference type="SAM" id="MobiDB-lite"/>
    </source>
</evidence>